<evidence type="ECO:0000313" key="9">
    <source>
        <dbReference type="EMBL" id="KFI31492.1"/>
    </source>
</evidence>
<dbReference type="InterPro" id="IPR015422">
    <property type="entry name" value="PyrdxlP-dep_Trfase_small"/>
</dbReference>
<dbReference type="OrthoDB" id="9766445at2"/>
<dbReference type="AlphaFoldDB" id="A0A086YB42"/>
<reference evidence="9 10" key="1">
    <citation type="submission" date="2014-03" db="EMBL/GenBank/DDBJ databases">
        <title>Genome of Haematobacter massiliensis CCUG 47968.</title>
        <authorList>
            <person name="Wang D."/>
            <person name="Wang G."/>
        </authorList>
    </citation>
    <scope>NUCLEOTIDE SEQUENCE [LARGE SCALE GENOMIC DNA]</scope>
    <source>
        <strain evidence="9 10">CCUG 47968</strain>
    </source>
</reference>
<accession>A0A086YB42</accession>
<gene>
    <name evidence="9" type="ORF">CN97_10860</name>
</gene>
<dbReference type="PRINTS" id="PR00799">
    <property type="entry name" value="TRANSAMINASE"/>
</dbReference>
<comment type="subunit">
    <text evidence="3">Homodimer.</text>
</comment>
<dbReference type="Gene3D" id="3.90.1150.10">
    <property type="entry name" value="Aspartate Aminotransferase, domain 1"/>
    <property type="match status" value="1"/>
</dbReference>
<dbReference type="InterPro" id="IPR015421">
    <property type="entry name" value="PyrdxlP-dep_Trfase_major"/>
</dbReference>
<evidence type="ECO:0000256" key="7">
    <source>
        <dbReference type="RuleBase" id="RU000481"/>
    </source>
</evidence>
<dbReference type="GO" id="GO:0030170">
    <property type="term" value="F:pyridoxal phosphate binding"/>
    <property type="evidence" value="ECO:0007669"/>
    <property type="project" value="InterPro"/>
</dbReference>
<evidence type="ECO:0000313" key="10">
    <source>
        <dbReference type="Proteomes" id="UP000028826"/>
    </source>
</evidence>
<name>A0A086YB42_9RHOB</name>
<dbReference type="GO" id="GO:0004069">
    <property type="term" value="F:L-aspartate:2-oxoglutarate aminotransferase activity"/>
    <property type="evidence" value="ECO:0007669"/>
    <property type="project" value="TreeGrafter"/>
</dbReference>
<dbReference type="PANTHER" id="PTHR11879">
    <property type="entry name" value="ASPARTATE AMINOTRANSFERASE"/>
    <property type="match status" value="1"/>
</dbReference>
<dbReference type="GO" id="GO:0033585">
    <property type="term" value="P:L-phenylalanine biosynthetic process from chorismate via phenylpyruvate"/>
    <property type="evidence" value="ECO:0007669"/>
    <property type="project" value="TreeGrafter"/>
</dbReference>
<dbReference type="Proteomes" id="UP000028826">
    <property type="component" value="Unassembled WGS sequence"/>
</dbReference>
<feature type="domain" description="Aminotransferase class I/classII large" evidence="8">
    <location>
        <begin position="27"/>
        <end position="388"/>
    </location>
</feature>
<dbReference type="CDD" id="cd00609">
    <property type="entry name" value="AAT_like"/>
    <property type="match status" value="1"/>
</dbReference>
<dbReference type="STRING" id="195105.CN97_10860"/>
<dbReference type="InterPro" id="IPR000796">
    <property type="entry name" value="Asp_trans"/>
</dbReference>
<evidence type="ECO:0000256" key="5">
    <source>
        <dbReference type="ARBA" id="ARBA00022679"/>
    </source>
</evidence>
<dbReference type="RefSeq" id="WP_035708464.1">
    <property type="nucleotide sequence ID" value="NZ_CAMIFG010000001.1"/>
</dbReference>
<comment type="similarity">
    <text evidence="2 7">Belongs to the class-I pyridoxal-phosphate-dependent aminotransferase family.</text>
</comment>
<evidence type="ECO:0000256" key="3">
    <source>
        <dbReference type="ARBA" id="ARBA00011738"/>
    </source>
</evidence>
<dbReference type="eggNOG" id="COG1448">
    <property type="taxonomic scope" value="Bacteria"/>
</dbReference>
<dbReference type="GO" id="GO:0042802">
    <property type="term" value="F:identical protein binding"/>
    <property type="evidence" value="ECO:0007669"/>
    <property type="project" value="TreeGrafter"/>
</dbReference>
<evidence type="ECO:0000256" key="6">
    <source>
        <dbReference type="ARBA" id="ARBA00022898"/>
    </source>
</evidence>
<keyword evidence="6" id="KW-0663">Pyridoxal phosphate</keyword>
<dbReference type="SUPFAM" id="SSF53383">
    <property type="entry name" value="PLP-dependent transferases"/>
    <property type="match status" value="1"/>
</dbReference>
<keyword evidence="5 7" id="KW-0808">Transferase</keyword>
<dbReference type="GO" id="GO:0004838">
    <property type="term" value="F:L-tyrosine-2-oxoglutarate transaminase activity"/>
    <property type="evidence" value="ECO:0007669"/>
    <property type="project" value="TreeGrafter"/>
</dbReference>
<keyword evidence="4 7" id="KW-0032">Aminotransferase</keyword>
<evidence type="ECO:0000259" key="8">
    <source>
        <dbReference type="Pfam" id="PF00155"/>
    </source>
</evidence>
<dbReference type="PROSITE" id="PS00105">
    <property type="entry name" value="AA_TRANSFER_CLASS_1"/>
    <property type="match status" value="1"/>
</dbReference>
<dbReference type="InterPro" id="IPR015424">
    <property type="entry name" value="PyrdxlP-dep_Trfase"/>
</dbReference>
<dbReference type="Pfam" id="PF00155">
    <property type="entry name" value="Aminotran_1_2"/>
    <property type="match status" value="1"/>
</dbReference>
<dbReference type="EC" id="2.6.1.-" evidence="7"/>
<dbReference type="Gene3D" id="3.40.640.10">
    <property type="entry name" value="Type I PLP-dependent aspartate aminotransferase-like (Major domain)"/>
    <property type="match status" value="1"/>
</dbReference>
<dbReference type="NCBIfam" id="NF006719">
    <property type="entry name" value="PRK09257.1"/>
    <property type="match status" value="1"/>
</dbReference>
<proteinExistence type="inferred from homology"/>
<dbReference type="EMBL" id="JGYG01000002">
    <property type="protein sequence ID" value="KFI31492.1"/>
    <property type="molecule type" value="Genomic_DNA"/>
</dbReference>
<protein>
    <recommendedName>
        <fullName evidence="7">Aminotransferase</fullName>
        <ecNumber evidence="7">2.6.1.-</ecNumber>
    </recommendedName>
</protein>
<keyword evidence="10" id="KW-1185">Reference proteome</keyword>
<evidence type="ECO:0000256" key="4">
    <source>
        <dbReference type="ARBA" id="ARBA00022576"/>
    </source>
</evidence>
<comment type="caution">
    <text evidence="9">The sequence shown here is derived from an EMBL/GenBank/DDBJ whole genome shotgun (WGS) entry which is preliminary data.</text>
</comment>
<comment type="cofactor">
    <cofactor evidence="1 7">
        <name>pyridoxal 5'-phosphate</name>
        <dbReference type="ChEBI" id="CHEBI:597326"/>
    </cofactor>
</comment>
<evidence type="ECO:0000256" key="1">
    <source>
        <dbReference type="ARBA" id="ARBA00001933"/>
    </source>
</evidence>
<dbReference type="GO" id="GO:0005829">
    <property type="term" value="C:cytosol"/>
    <property type="evidence" value="ECO:0007669"/>
    <property type="project" value="TreeGrafter"/>
</dbReference>
<sequence length="399" mass="43094">MLSNLKPQPADKILHITQLFRADPRAEKVDLGVGVYKDATGHTPVMRAVRAAEKRLAETQPTKAYTALAGDPAYLLAMAKLVLGRDRPLDRIAAAATPGGTGALHQALELARAATPGATLWIPEPTWPNHPSIARHLGIAHRGYRYFDTETGEVDEAGLLADLAGVAEGDIVLLHGCCHNPTGANPTAALWDRIADLLLERKAVALVDIAYQGFGDGIEEDAAATRLLVSRLPEVLIAASCSKNFGLYRDRAGIVFAVAADSAARDLAQDNLAALNRVNYSFAPDHGARIVTMILEDKDLRADWEAELRDVRDGMLALREQLAAALRTATNSDRFDFVARHRGMFSRLGLTQAEVLRLRAEFAIYMVDDSRFNVAGLNAESVPRLASAVAEVLREATVA</sequence>
<dbReference type="PANTHER" id="PTHR11879:SF22">
    <property type="entry name" value="ASPARTATE AMINOTRANSFERASE, MITOCHONDRIAL"/>
    <property type="match status" value="1"/>
</dbReference>
<organism evidence="9 10">
    <name type="scientific">Haematobacter massiliensis</name>
    <dbReference type="NCBI Taxonomy" id="195105"/>
    <lineage>
        <taxon>Bacteria</taxon>
        <taxon>Pseudomonadati</taxon>
        <taxon>Pseudomonadota</taxon>
        <taxon>Alphaproteobacteria</taxon>
        <taxon>Rhodobacterales</taxon>
        <taxon>Paracoccaceae</taxon>
        <taxon>Haematobacter</taxon>
    </lineage>
</organism>
<dbReference type="InterPro" id="IPR004838">
    <property type="entry name" value="NHTrfase_class1_PyrdxlP-BS"/>
</dbReference>
<dbReference type="InterPro" id="IPR004839">
    <property type="entry name" value="Aminotransferase_I/II_large"/>
</dbReference>
<evidence type="ECO:0000256" key="2">
    <source>
        <dbReference type="ARBA" id="ARBA00007441"/>
    </source>
</evidence>